<evidence type="ECO:0000256" key="1">
    <source>
        <dbReference type="SAM" id="MobiDB-lite"/>
    </source>
</evidence>
<dbReference type="PANTHER" id="PTHR34614:SF2">
    <property type="entry name" value="TRANSPOSASE IS4-LIKE DOMAIN-CONTAINING PROTEIN"/>
    <property type="match status" value="1"/>
</dbReference>
<feature type="domain" description="Transposase IS4-like" evidence="2">
    <location>
        <begin position="180"/>
        <end position="470"/>
    </location>
</feature>
<dbReference type="AlphaFoldDB" id="A0A0D6Z558"/>
<reference evidence="3 4" key="1">
    <citation type="submission" date="2015-01" db="EMBL/GenBank/DDBJ databases">
        <title>Draft genome sequences of the supercritical CO2 tolerant bacteria Bacillus subterraneus MITOT1 and Bacillus cereus MIT0214.</title>
        <authorList>
            <person name="Peet K.C."/>
            <person name="Thompson J.R."/>
        </authorList>
    </citation>
    <scope>NUCLEOTIDE SEQUENCE [LARGE SCALE GENOMIC DNA]</scope>
    <source>
        <strain evidence="3 4">MITOT1</strain>
    </source>
</reference>
<gene>
    <name evidence="3" type="ORF">UB32_16915</name>
</gene>
<dbReference type="GO" id="GO:0004803">
    <property type="term" value="F:transposase activity"/>
    <property type="evidence" value="ECO:0007669"/>
    <property type="project" value="InterPro"/>
</dbReference>
<protein>
    <submittedName>
        <fullName evidence="3">Transposase</fullName>
    </submittedName>
</protein>
<organism evidence="3 4">
    <name type="scientific">Mesobacillus subterraneus</name>
    <dbReference type="NCBI Taxonomy" id="285983"/>
    <lineage>
        <taxon>Bacteria</taxon>
        <taxon>Bacillati</taxon>
        <taxon>Bacillota</taxon>
        <taxon>Bacilli</taxon>
        <taxon>Bacillales</taxon>
        <taxon>Bacillaceae</taxon>
        <taxon>Mesobacillus</taxon>
    </lineage>
</organism>
<dbReference type="EMBL" id="JXIQ01000163">
    <property type="protein sequence ID" value="KIY20859.1"/>
    <property type="molecule type" value="Genomic_DNA"/>
</dbReference>
<evidence type="ECO:0000259" key="2">
    <source>
        <dbReference type="Pfam" id="PF01609"/>
    </source>
</evidence>
<evidence type="ECO:0000313" key="3">
    <source>
        <dbReference type="EMBL" id="KIY20859.1"/>
    </source>
</evidence>
<dbReference type="Pfam" id="PF01609">
    <property type="entry name" value="DDE_Tnp_1"/>
    <property type="match status" value="1"/>
</dbReference>
<keyword evidence="4" id="KW-1185">Reference proteome</keyword>
<dbReference type="GO" id="GO:0003677">
    <property type="term" value="F:DNA binding"/>
    <property type="evidence" value="ECO:0007669"/>
    <property type="project" value="InterPro"/>
</dbReference>
<dbReference type="InterPro" id="IPR047654">
    <property type="entry name" value="IS1634_transpos"/>
</dbReference>
<dbReference type="PANTHER" id="PTHR34614">
    <property type="match status" value="1"/>
</dbReference>
<comment type="caution">
    <text evidence="3">The sequence shown here is derived from an EMBL/GenBank/DDBJ whole genome shotgun (WGS) entry which is preliminary data.</text>
</comment>
<feature type="region of interest" description="Disordered" evidence="1">
    <location>
        <begin position="25"/>
        <end position="70"/>
    </location>
</feature>
<dbReference type="OrthoDB" id="9767746at2"/>
<evidence type="ECO:0000313" key="4">
    <source>
        <dbReference type="Proteomes" id="UP000032512"/>
    </source>
</evidence>
<dbReference type="PATRIC" id="fig|285983.3.peg.2688"/>
<dbReference type="NCBIfam" id="NF033559">
    <property type="entry name" value="transpos_IS1634"/>
    <property type="match status" value="1"/>
</dbReference>
<feature type="compositionally biased region" description="Basic and acidic residues" evidence="1">
    <location>
        <begin position="55"/>
        <end position="65"/>
    </location>
</feature>
<dbReference type="Proteomes" id="UP000032512">
    <property type="component" value="Unassembled WGS sequence"/>
</dbReference>
<accession>A0A0D6Z558</accession>
<sequence>MGIVYHTNKQTGITYAYENKAYWDKEKQQSRSKRKLIGKVDPTTGKIVPTRPYKKRESSIGERSKKPGPLPITRMKRSFYGASHLFDEIGKITGVFDDLKGCFPDTYRQILSVAYYLILEENNSLSRFSHWQKLHIHPYSDDIPSQRSSELFQSIDEEGRMSFFEKQAKRRIEQEYWAFDTTSISSYSDILSQVKKGKNKEHDRLPQINLALLFGEQSGLPFYYRKLPGNISDVSTVKQLVREFDILGYKKVKVVLDRGFYSKNNINALYQNHQKFIIGIKLGLQYVKTVLDEERENLKLWSNLQTQFGAYGVCRTIEWDYEQERPYKGDVLKEKRRAYLLLFYNPEKAAKDQADMNEYLTGLYNDLKEGRHRDYCAKDYSKYFEVTETPKRGRKIEPKEEAMLAAAKNYGYFALLSNEVKDPYTALSIYRSKDVVEKAFGNLKDRLNFRRIQVSSELSLNGKLFVEFVALIYLSYVKKKMQEANLFEKWTLQGLLDELDTIELFEAPEHGRILGEVTKKQVEIYQSLEVQPPSL</sequence>
<proteinExistence type="predicted"/>
<name>A0A0D6Z558_9BACI</name>
<dbReference type="GO" id="GO:0006313">
    <property type="term" value="P:DNA transposition"/>
    <property type="evidence" value="ECO:0007669"/>
    <property type="project" value="InterPro"/>
</dbReference>
<dbReference type="InterPro" id="IPR002559">
    <property type="entry name" value="Transposase_11"/>
</dbReference>
<dbReference type="RefSeq" id="WP_044395934.1">
    <property type="nucleotide sequence ID" value="NZ_JXIQ01000163.1"/>
</dbReference>